<dbReference type="GO" id="GO:0016020">
    <property type="term" value="C:membrane"/>
    <property type="evidence" value="ECO:0007669"/>
    <property type="project" value="UniProtKB-SubCell"/>
</dbReference>
<dbReference type="GO" id="GO:0055085">
    <property type="term" value="P:transmembrane transport"/>
    <property type="evidence" value="ECO:0007669"/>
    <property type="project" value="InterPro"/>
</dbReference>
<dbReference type="RefSeq" id="WP_317084106.1">
    <property type="nucleotide sequence ID" value="NZ_CP136594.1"/>
</dbReference>
<dbReference type="InterPro" id="IPR006260">
    <property type="entry name" value="TonB/TolA_C"/>
</dbReference>
<keyword evidence="3" id="KW-1133">Transmembrane helix</keyword>
<dbReference type="EMBL" id="CP136594">
    <property type="protein sequence ID" value="WOE76420.1"/>
    <property type="molecule type" value="Genomic_DNA"/>
</dbReference>
<evidence type="ECO:0000259" key="6">
    <source>
        <dbReference type="PROSITE" id="PS52015"/>
    </source>
</evidence>
<feature type="chain" id="PRO_5041713550" evidence="5">
    <location>
        <begin position="24"/>
        <end position="164"/>
    </location>
</feature>
<accession>A0AA97FCA1</accession>
<dbReference type="AlphaFoldDB" id="A0AA97FCA1"/>
<dbReference type="KEGG" id="acoa:RB602_06825"/>
<proteinExistence type="predicted"/>
<evidence type="ECO:0000313" key="8">
    <source>
        <dbReference type="Proteomes" id="UP001302429"/>
    </source>
</evidence>
<keyword evidence="8" id="KW-1185">Reference proteome</keyword>
<keyword evidence="2" id="KW-0812">Transmembrane</keyword>
<evidence type="ECO:0000256" key="3">
    <source>
        <dbReference type="ARBA" id="ARBA00022989"/>
    </source>
</evidence>
<dbReference type="NCBIfam" id="TIGR01352">
    <property type="entry name" value="tonB_Cterm"/>
    <property type="match status" value="1"/>
</dbReference>
<dbReference type="Gene3D" id="3.30.1150.10">
    <property type="match status" value="1"/>
</dbReference>
<evidence type="ECO:0000313" key="7">
    <source>
        <dbReference type="EMBL" id="WOE76420.1"/>
    </source>
</evidence>
<keyword evidence="4" id="KW-0472">Membrane</keyword>
<protein>
    <submittedName>
        <fullName evidence="7">Energy transducer TonB</fullName>
    </submittedName>
</protein>
<evidence type="ECO:0000256" key="4">
    <source>
        <dbReference type="ARBA" id="ARBA00023136"/>
    </source>
</evidence>
<sequence length="164" mass="17904">MSSGQCMMPLCALAILLSAPGQASEPAHQSIGNPLVAATYGAMPRKVPDERREPVPLIAPELWITVTDYPMHAALDGLEADVETELTVAEDGRVSECVIISSSGDALLDSKTCKLLVRRARFKPALDDEKRPITGVYRFSHSWRIPPSRGLSDARKSATQYSRR</sequence>
<evidence type="ECO:0000256" key="2">
    <source>
        <dbReference type="ARBA" id="ARBA00022692"/>
    </source>
</evidence>
<reference evidence="7 8" key="1">
    <citation type="submission" date="2023-10" db="EMBL/GenBank/DDBJ databases">
        <title>Complete genome sequence of a Sphingomonadaceae bacterium.</title>
        <authorList>
            <person name="Yan C."/>
        </authorList>
    </citation>
    <scope>NUCLEOTIDE SEQUENCE [LARGE SCALE GENOMIC DNA]</scope>
    <source>
        <strain evidence="7 8">SCSIO 66989</strain>
    </source>
</reference>
<feature type="signal peptide" evidence="5">
    <location>
        <begin position="1"/>
        <end position="23"/>
    </location>
</feature>
<evidence type="ECO:0000256" key="5">
    <source>
        <dbReference type="SAM" id="SignalP"/>
    </source>
</evidence>
<organism evidence="7 8">
    <name type="scientific">Alterisphingorhabdus coralli</name>
    <dbReference type="NCBI Taxonomy" id="3071408"/>
    <lineage>
        <taxon>Bacteria</taxon>
        <taxon>Pseudomonadati</taxon>
        <taxon>Pseudomonadota</taxon>
        <taxon>Alphaproteobacteria</taxon>
        <taxon>Sphingomonadales</taxon>
        <taxon>Sphingomonadaceae</taxon>
        <taxon>Alterisphingorhabdus (ex Yan et al. 2024)</taxon>
    </lineage>
</organism>
<comment type="subcellular location">
    <subcellularLocation>
        <location evidence="1">Membrane</location>
        <topology evidence="1">Single-pass membrane protein</topology>
    </subcellularLocation>
</comment>
<dbReference type="Pfam" id="PF03544">
    <property type="entry name" value="TonB_C"/>
    <property type="match status" value="1"/>
</dbReference>
<evidence type="ECO:0000256" key="1">
    <source>
        <dbReference type="ARBA" id="ARBA00004167"/>
    </source>
</evidence>
<gene>
    <name evidence="7" type="ORF">RB602_06825</name>
</gene>
<dbReference type="Proteomes" id="UP001302429">
    <property type="component" value="Chromosome"/>
</dbReference>
<dbReference type="PROSITE" id="PS52015">
    <property type="entry name" value="TONB_CTD"/>
    <property type="match status" value="1"/>
</dbReference>
<name>A0AA97FCA1_9SPHN</name>
<dbReference type="InterPro" id="IPR037682">
    <property type="entry name" value="TonB_C"/>
</dbReference>
<feature type="domain" description="TonB C-terminal" evidence="6">
    <location>
        <begin position="54"/>
        <end position="148"/>
    </location>
</feature>
<keyword evidence="5" id="KW-0732">Signal</keyword>
<dbReference type="SUPFAM" id="SSF74653">
    <property type="entry name" value="TolA/TonB C-terminal domain"/>
    <property type="match status" value="1"/>
</dbReference>